<feature type="compositionally biased region" description="Polar residues" evidence="2">
    <location>
        <begin position="54"/>
        <end position="64"/>
    </location>
</feature>
<feature type="compositionally biased region" description="Low complexity" evidence="2">
    <location>
        <begin position="437"/>
        <end position="451"/>
    </location>
</feature>
<dbReference type="InterPro" id="IPR053157">
    <property type="entry name" value="Sterol_Uptake_Regulator"/>
</dbReference>
<reference evidence="4" key="1">
    <citation type="journal article" date="2020" name="Stud. Mycol.">
        <title>101 Dothideomycetes genomes: a test case for predicting lifestyles and emergence of pathogens.</title>
        <authorList>
            <person name="Haridas S."/>
            <person name="Albert R."/>
            <person name="Binder M."/>
            <person name="Bloem J."/>
            <person name="Labutti K."/>
            <person name="Salamov A."/>
            <person name="Andreopoulos B."/>
            <person name="Baker S."/>
            <person name="Barry K."/>
            <person name="Bills G."/>
            <person name="Bluhm B."/>
            <person name="Cannon C."/>
            <person name="Castanera R."/>
            <person name="Culley D."/>
            <person name="Daum C."/>
            <person name="Ezra D."/>
            <person name="Gonzalez J."/>
            <person name="Henrissat B."/>
            <person name="Kuo A."/>
            <person name="Liang C."/>
            <person name="Lipzen A."/>
            <person name="Lutzoni F."/>
            <person name="Magnuson J."/>
            <person name="Mondo S."/>
            <person name="Nolan M."/>
            <person name="Ohm R."/>
            <person name="Pangilinan J."/>
            <person name="Park H.-J."/>
            <person name="Ramirez L."/>
            <person name="Alfaro M."/>
            <person name="Sun H."/>
            <person name="Tritt A."/>
            <person name="Yoshinaga Y."/>
            <person name="Zwiers L.-H."/>
            <person name="Turgeon B."/>
            <person name="Goodwin S."/>
            <person name="Spatafora J."/>
            <person name="Crous P."/>
            <person name="Grigoriev I."/>
        </authorList>
    </citation>
    <scope>NUCLEOTIDE SEQUENCE</scope>
    <source>
        <strain evidence="4">CBS 473.64</strain>
    </source>
</reference>
<evidence type="ECO:0000259" key="3">
    <source>
        <dbReference type="PROSITE" id="PS50048"/>
    </source>
</evidence>
<dbReference type="SMART" id="SM00066">
    <property type="entry name" value="GAL4"/>
    <property type="match status" value="1"/>
</dbReference>
<dbReference type="InterPro" id="IPR036864">
    <property type="entry name" value="Zn2-C6_fun-type_DNA-bd_sf"/>
</dbReference>
<dbReference type="InterPro" id="IPR021858">
    <property type="entry name" value="Fun_TF"/>
</dbReference>
<dbReference type="Gene3D" id="4.10.240.10">
    <property type="entry name" value="Zn(2)-C6 fungal-type DNA-binding domain"/>
    <property type="match status" value="1"/>
</dbReference>
<sequence length="451" mass="51210">MSVPRARPRNIRPGCRTCRVRRVKCDLGRPICGNCIRVHRECSFRLFDPEPQSAPLSRNPSPTNALIPIQEAPSPSLPDPTFLDSAFHVRVLEDIPDLLRPQFKHLLRHFALETCGTITHDSKAQSAWNTTVPQLASKHRFVKQGIFAISAMHLSRTVSSQRERKHFQDIATIHMNSGLIQYRKAIEKVTEKNSAALFTFSVMITSLAVLNTTEECSNLLQSIRKGRQSTTERDTAIEEMVRATSNMMFCFRGVLVILVPCWHTLVKGPLAPILERDWWPRPIPSSPQAIEEDNKLKNIERIWQHPGRQYEYWYDTLTVTLQRLRDSFALISLLTMDGLLIDWSAPFNWAVQTSPSFIDLLVQKKPEAWVIIAHYAILPSKIPAIWWVDDFAPSLVSAAALVIGEEMWDWIEWPASVVGVDLDSLRPRDDNEAQDVTSMTSSSGFTSSSEM</sequence>
<keyword evidence="5" id="KW-1185">Reference proteome</keyword>
<protein>
    <recommendedName>
        <fullName evidence="3">Zn(2)-C6 fungal-type domain-containing protein</fullName>
    </recommendedName>
</protein>
<gene>
    <name evidence="4" type="ORF">P280DRAFT_292031</name>
</gene>
<feature type="domain" description="Zn(2)-C6 fungal-type" evidence="3">
    <location>
        <begin position="14"/>
        <end position="44"/>
    </location>
</feature>
<feature type="region of interest" description="Disordered" evidence="2">
    <location>
        <begin position="52"/>
        <end position="71"/>
    </location>
</feature>
<proteinExistence type="predicted"/>
<dbReference type="PROSITE" id="PS00463">
    <property type="entry name" value="ZN2_CY6_FUNGAL_1"/>
    <property type="match status" value="1"/>
</dbReference>
<evidence type="ECO:0000256" key="1">
    <source>
        <dbReference type="ARBA" id="ARBA00023242"/>
    </source>
</evidence>
<accession>A0A6A6S4J5</accession>
<evidence type="ECO:0000313" key="5">
    <source>
        <dbReference type="Proteomes" id="UP000799753"/>
    </source>
</evidence>
<dbReference type="GO" id="GO:0008270">
    <property type="term" value="F:zinc ion binding"/>
    <property type="evidence" value="ECO:0007669"/>
    <property type="project" value="InterPro"/>
</dbReference>
<organism evidence="4 5">
    <name type="scientific">Massarina eburnea CBS 473.64</name>
    <dbReference type="NCBI Taxonomy" id="1395130"/>
    <lineage>
        <taxon>Eukaryota</taxon>
        <taxon>Fungi</taxon>
        <taxon>Dikarya</taxon>
        <taxon>Ascomycota</taxon>
        <taxon>Pezizomycotina</taxon>
        <taxon>Dothideomycetes</taxon>
        <taxon>Pleosporomycetidae</taxon>
        <taxon>Pleosporales</taxon>
        <taxon>Massarineae</taxon>
        <taxon>Massarinaceae</taxon>
        <taxon>Massarina</taxon>
    </lineage>
</organism>
<feature type="region of interest" description="Disordered" evidence="2">
    <location>
        <begin position="429"/>
        <end position="451"/>
    </location>
</feature>
<dbReference type="AlphaFoldDB" id="A0A6A6S4J5"/>
<dbReference type="Proteomes" id="UP000799753">
    <property type="component" value="Unassembled WGS sequence"/>
</dbReference>
<dbReference type="InterPro" id="IPR001138">
    <property type="entry name" value="Zn2Cys6_DnaBD"/>
</dbReference>
<dbReference type="Pfam" id="PF11951">
    <property type="entry name" value="Fungal_trans_2"/>
    <property type="match status" value="1"/>
</dbReference>
<dbReference type="EMBL" id="MU006782">
    <property type="protein sequence ID" value="KAF2642072.1"/>
    <property type="molecule type" value="Genomic_DNA"/>
</dbReference>
<dbReference type="SUPFAM" id="SSF57701">
    <property type="entry name" value="Zn2/Cys6 DNA-binding domain"/>
    <property type="match status" value="1"/>
</dbReference>
<keyword evidence="1" id="KW-0539">Nucleus</keyword>
<dbReference type="PANTHER" id="PTHR47784:SF5">
    <property type="entry name" value="STEROL UPTAKE CONTROL PROTEIN 2"/>
    <property type="match status" value="1"/>
</dbReference>
<name>A0A6A6S4J5_9PLEO</name>
<dbReference type="CDD" id="cd00067">
    <property type="entry name" value="GAL4"/>
    <property type="match status" value="1"/>
</dbReference>
<dbReference type="PANTHER" id="PTHR47784">
    <property type="entry name" value="STEROL UPTAKE CONTROL PROTEIN 2"/>
    <property type="match status" value="1"/>
</dbReference>
<evidence type="ECO:0000313" key="4">
    <source>
        <dbReference type="EMBL" id="KAF2642072.1"/>
    </source>
</evidence>
<dbReference type="OrthoDB" id="5386330at2759"/>
<dbReference type="GO" id="GO:0001228">
    <property type="term" value="F:DNA-binding transcription activator activity, RNA polymerase II-specific"/>
    <property type="evidence" value="ECO:0007669"/>
    <property type="project" value="TreeGrafter"/>
</dbReference>
<evidence type="ECO:0000256" key="2">
    <source>
        <dbReference type="SAM" id="MobiDB-lite"/>
    </source>
</evidence>
<dbReference type="Pfam" id="PF00172">
    <property type="entry name" value="Zn_clus"/>
    <property type="match status" value="1"/>
</dbReference>
<dbReference type="PROSITE" id="PS50048">
    <property type="entry name" value="ZN2_CY6_FUNGAL_2"/>
    <property type="match status" value="1"/>
</dbReference>